<reference evidence="2" key="1">
    <citation type="journal article" date="2017" name="Nature">
        <title>The sunflower genome provides insights into oil metabolism, flowering and Asterid evolution.</title>
        <authorList>
            <person name="Badouin H."/>
            <person name="Gouzy J."/>
            <person name="Grassa C.J."/>
            <person name="Murat F."/>
            <person name="Staton S.E."/>
            <person name="Cottret L."/>
            <person name="Lelandais-Briere C."/>
            <person name="Owens G.L."/>
            <person name="Carrere S."/>
            <person name="Mayjonade B."/>
            <person name="Legrand L."/>
            <person name="Gill N."/>
            <person name="Kane N.C."/>
            <person name="Bowers J.E."/>
            <person name="Hubner S."/>
            <person name="Bellec A."/>
            <person name="Berard A."/>
            <person name="Berges H."/>
            <person name="Blanchet N."/>
            <person name="Boniface M.C."/>
            <person name="Brunel D."/>
            <person name="Catrice O."/>
            <person name="Chaidir N."/>
            <person name="Claudel C."/>
            <person name="Donnadieu C."/>
            <person name="Faraut T."/>
            <person name="Fievet G."/>
            <person name="Helmstetter N."/>
            <person name="King M."/>
            <person name="Knapp S.J."/>
            <person name="Lai Z."/>
            <person name="Le Paslier M.C."/>
            <person name="Lippi Y."/>
            <person name="Lorenzon L."/>
            <person name="Mandel J.R."/>
            <person name="Marage G."/>
            <person name="Marchand G."/>
            <person name="Marquand E."/>
            <person name="Bret-Mestries E."/>
            <person name="Morien E."/>
            <person name="Nambeesan S."/>
            <person name="Nguyen T."/>
            <person name="Pegot-Espagnet P."/>
            <person name="Pouilly N."/>
            <person name="Raftis F."/>
            <person name="Sallet E."/>
            <person name="Schiex T."/>
            <person name="Thomas J."/>
            <person name="Vandecasteele C."/>
            <person name="Vares D."/>
            <person name="Vear F."/>
            <person name="Vautrin S."/>
            <person name="Crespi M."/>
            <person name="Mangin B."/>
            <person name="Burke J.M."/>
            <person name="Salse J."/>
            <person name="Munos S."/>
            <person name="Vincourt P."/>
            <person name="Rieseberg L.H."/>
            <person name="Langlade N.B."/>
        </authorList>
    </citation>
    <scope>NUCLEOTIDE SEQUENCE [LARGE SCALE GENOMIC DNA]</scope>
    <source>
        <strain evidence="2">cv. SF193</strain>
    </source>
</reference>
<dbReference type="Proteomes" id="UP000215914">
    <property type="component" value="Chromosome 14"/>
</dbReference>
<sequence>MDWYHKGSSLFSHLGLSQMCSMLTFLMVDRFLSFLDIIETTKGKLQLELIFKLEGSMIVRGVKTKENVLMEQMTLLHQLFLYIN</sequence>
<evidence type="ECO:0000313" key="2">
    <source>
        <dbReference type="Proteomes" id="UP000215914"/>
    </source>
</evidence>
<dbReference type="EMBL" id="CM007903">
    <property type="protein sequence ID" value="OTF97461.1"/>
    <property type="molecule type" value="Genomic_DNA"/>
</dbReference>
<gene>
    <name evidence="1" type="ORF">HannXRQ_Chr14g0434811</name>
</gene>
<proteinExistence type="predicted"/>
<dbReference type="InParanoid" id="A0A251SFX7"/>
<evidence type="ECO:0000313" key="1">
    <source>
        <dbReference type="EMBL" id="OTF97461.1"/>
    </source>
</evidence>
<accession>A0A251SFX7</accession>
<protein>
    <submittedName>
        <fullName evidence="1">Uncharacterized protein</fullName>
    </submittedName>
</protein>
<organism evidence="1 2">
    <name type="scientific">Helianthus annuus</name>
    <name type="common">Common sunflower</name>
    <dbReference type="NCBI Taxonomy" id="4232"/>
    <lineage>
        <taxon>Eukaryota</taxon>
        <taxon>Viridiplantae</taxon>
        <taxon>Streptophyta</taxon>
        <taxon>Embryophyta</taxon>
        <taxon>Tracheophyta</taxon>
        <taxon>Spermatophyta</taxon>
        <taxon>Magnoliopsida</taxon>
        <taxon>eudicotyledons</taxon>
        <taxon>Gunneridae</taxon>
        <taxon>Pentapetalae</taxon>
        <taxon>asterids</taxon>
        <taxon>campanulids</taxon>
        <taxon>Asterales</taxon>
        <taxon>Asteraceae</taxon>
        <taxon>Asteroideae</taxon>
        <taxon>Heliantheae alliance</taxon>
        <taxon>Heliantheae</taxon>
        <taxon>Helianthus</taxon>
    </lineage>
</organism>
<keyword evidence="2" id="KW-1185">Reference proteome</keyword>
<dbReference type="AlphaFoldDB" id="A0A251SFX7"/>
<name>A0A251SFX7_HELAN</name>